<dbReference type="AlphaFoldDB" id="A0AAW2YWX7"/>
<evidence type="ECO:0000313" key="4">
    <source>
        <dbReference type="Proteomes" id="UP001431209"/>
    </source>
</evidence>
<sequence length="174" mass="20144">MSKKRKSADSDSSSDSSSSDSEVEKSQKKTKKDTNTPVNDELVLHPMFDYLDKWKNDRGNWKFVTNKQTQLIKNCFNDVFFPAKYFKMFLEYIVPMKSNARRLLFETSKHIIRREKLKAKEEAIDFAKIGGDMDKFLEKELEGNKRYARAKIVYDVILASESGETLGEESCVSD</sequence>
<name>A0AAW2YWX7_9EUKA</name>
<keyword evidence="4" id="KW-1185">Reference proteome</keyword>
<evidence type="ECO:0000313" key="3">
    <source>
        <dbReference type="EMBL" id="KAL0481587.1"/>
    </source>
</evidence>
<organism evidence="3 4">
    <name type="scientific">Acrasis kona</name>
    <dbReference type="NCBI Taxonomy" id="1008807"/>
    <lineage>
        <taxon>Eukaryota</taxon>
        <taxon>Discoba</taxon>
        <taxon>Heterolobosea</taxon>
        <taxon>Tetramitia</taxon>
        <taxon>Eutetramitia</taxon>
        <taxon>Acrasidae</taxon>
        <taxon>Acrasis</taxon>
    </lineage>
</organism>
<accession>A0AAW2YWX7</accession>
<dbReference type="InterPro" id="IPR019327">
    <property type="entry name" value="WKF"/>
</dbReference>
<feature type="compositionally biased region" description="Low complexity" evidence="1">
    <location>
        <begin position="10"/>
        <end position="20"/>
    </location>
</feature>
<dbReference type="Proteomes" id="UP001431209">
    <property type="component" value="Unassembled WGS sequence"/>
</dbReference>
<reference evidence="3 4" key="1">
    <citation type="submission" date="2024-03" db="EMBL/GenBank/DDBJ databases">
        <title>The Acrasis kona genome and developmental transcriptomes reveal deep origins of eukaryotic multicellular pathways.</title>
        <authorList>
            <person name="Sheikh S."/>
            <person name="Fu C.-J."/>
            <person name="Brown M.W."/>
            <person name="Baldauf S.L."/>
        </authorList>
    </citation>
    <scope>NUCLEOTIDE SEQUENCE [LARGE SCALE GENOMIC DNA]</scope>
    <source>
        <strain evidence="3 4">ATCC MYA-3509</strain>
    </source>
</reference>
<comment type="caution">
    <text evidence="3">The sequence shown here is derived from an EMBL/GenBank/DDBJ whole genome shotgun (WGS) entry which is preliminary data.</text>
</comment>
<gene>
    <name evidence="3" type="ORF">AKO1_012504</name>
</gene>
<feature type="domain" description="WKF" evidence="2">
    <location>
        <begin position="49"/>
        <end position="110"/>
    </location>
</feature>
<protein>
    <recommendedName>
        <fullName evidence="2">WKF domain-containing protein</fullName>
    </recommendedName>
</protein>
<dbReference type="PANTHER" id="PTHR22306">
    <property type="entry name" value="CHROMOSOME 7 OPEN READING FRAME 50"/>
    <property type="match status" value="1"/>
</dbReference>
<evidence type="ECO:0000256" key="1">
    <source>
        <dbReference type="SAM" id="MobiDB-lite"/>
    </source>
</evidence>
<dbReference type="PANTHER" id="PTHR22306:SF2">
    <property type="entry name" value="CHROMOSOME 7 OPEN READING FRAME 50"/>
    <property type="match status" value="1"/>
</dbReference>
<evidence type="ECO:0000259" key="2">
    <source>
        <dbReference type="Pfam" id="PF10180"/>
    </source>
</evidence>
<proteinExistence type="predicted"/>
<dbReference type="Pfam" id="PF10180">
    <property type="entry name" value="WKF"/>
    <property type="match status" value="1"/>
</dbReference>
<dbReference type="EMBL" id="JAOPGA020000776">
    <property type="protein sequence ID" value="KAL0481587.1"/>
    <property type="molecule type" value="Genomic_DNA"/>
</dbReference>
<feature type="region of interest" description="Disordered" evidence="1">
    <location>
        <begin position="1"/>
        <end position="37"/>
    </location>
</feature>